<name>A0ABQ8AVU3_BRANA</name>
<organism evidence="1 2">
    <name type="scientific">Brassica napus</name>
    <name type="common">Rape</name>
    <dbReference type="NCBI Taxonomy" id="3708"/>
    <lineage>
        <taxon>Eukaryota</taxon>
        <taxon>Viridiplantae</taxon>
        <taxon>Streptophyta</taxon>
        <taxon>Embryophyta</taxon>
        <taxon>Tracheophyta</taxon>
        <taxon>Spermatophyta</taxon>
        <taxon>Magnoliopsida</taxon>
        <taxon>eudicotyledons</taxon>
        <taxon>Gunneridae</taxon>
        <taxon>Pentapetalae</taxon>
        <taxon>rosids</taxon>
        <taxon>malvids</taxon>
        <taxon>Brassicales</taxon>
        <taxon>Brassicaceae</taxon>
        <taxon>Brassiceae</taxon>
        <taxon>Brassica</taxon>
    </lineage>
</organism>
<sequence length="155" mass="17902">FPFSVTVCNQYITLLHYKSESHTHPHCLLRPHVTLLLLRLGEEDEKMLTEEREHKPGLAKREFCPCRECALFTSATIIACERKLVLYTHFRNYGCFSKVASVSKKAQPPRCLVSKERRLIDDLTLLSRRAHISPTSNSFFRIPHQTGLSISHQQL</sequence>
<dbReference type="Proteomes" id="UP000824890">
    <property type="component" value="Unassembled WGS sequence"/>
</dbReference>
<feature type="non-terminal residue" evidence="1">
    <location>
        <position position="1"/>
    </location>
</feature>
<protein>
    <submittedName>
        <fullName evidence="1">Uncharacterized protein</fullName>
    </submittedName>
</protein>
<comment type="caution">
    <text evidence="1">The sequence shown here is derived from an EMBL/GenBank/DDBJ whole genome shotgun (WGS) entry which is preliminary data.</text>
</comment>
<gene>
    <name evidence="1" type="ORF">HID58_046217</name>
</gene>
<keyword evidence="2" id="KW-1185">Reference proteome</keyword>
<proteinExistence type="predicted"/>
<evidence type="ECO:0000313" key="1">
    <source>
        <dbReference type="EMBL" id="KAH0896649.1"/>
    </source>
</evidence>
<dbReference type="EMBL" id="JAGKQM010000012">
    <property type="protein sequence ID" value="KAH0896649.1"/>
    <property type="molecule type" value="Genomic_DNA"/>
</dbReference>
<evidence type="ECO:0000313" key="2">
    <source>
        <dbReference type="Proteomes" id="UP000824890"/>
    </source>
</evidence>
<reference evidence="1 2" key="1">
    <citation type="submission" date="2021-05" db="EMBL/GenBank/DDBJ databases">
        <title>Genome Assembly of Synthetic Allotetraploid Brassica napus Reveals Homoeologous Exchanges between Subgenomes.</title>
        <authorList>
            <person name="Davis J.T."/>
        </authorList>
    </citation>
    <scope>NUCLEOTIDE SEQUENCE [LARGE SCALE GENOMIC DNA]</scope>
    <source>
        <strain evidence="2">cv. Da-Ae</strain>
        <tissue evidence="1">Seedling</tissue>
    </source>
</reference>
<accession>A0ABQ8AVU3</accession>